<dbReference type="EMBL" id="HBUF01325111">
    <property type="protein sequence ID" value="CAG6695711.1"/>
    <property type="molecule type" value="Transcribed_RNA"/>
</dbReference>
<dbReference type="AlphaFoldDB" id="A0A8D8VAH4"/>
<dbReference type="EMBL" id="HBUF01146200">
    <property type="protein sequence ID" value="CAG6647275.1"/>
    <property type="molecule type" value="Transcribed_RNA"/>
</dbReference>
<organism evidence="1">
    <name type="scientific">Cacopsylla melanoneura</name>
    <dbReference type="NCBI Taxonomy" id="428564"/>
    <lineage>
        <taxon>Eukaryota</taxon>
        <taxon>Metazoa</taxon>
        <taxon>Ecdysozoa</taxon>
        <taxon>Arthropoda</taxon>
        <taxon>Hexapoda</taxon>
        <taxon>Insecta</taxon>
        <taxon>Pterygota</taxon>
        <taxon>Neoptera</taxon>
        <taxon>Paraneoptera</taxon>
        <taxon>Hemiptera</taxon>
        <taxon>Sternorrhyncha</taxon>
        <taxon>Psylloidea</taxon>
        <taxon>Psyllidae</taxon>
        <taxon>Psyllinae</taxon>
        <taxon>Cacopsylla</taxon>
    </lineage>
</organism>
<protein>
    <submittedName>
        <fullName evidence="1">Uncharacterized protein</fullName>
    </submittedName>
</protein>
<dbReference type="EMBL" id="HBUF01146199">
    <property type="protein sequence ID" value="CAG6647274.1"/>
    <property type="molecule type" value="Transcribed_RNA"/>
</dbReference>
<sequence length="139" mass="15856">MSLVDIVIGPTIHARGVTVDRNEGTVRGQFKFEMLALGTAAGPGRFNRTGALAILHKHDDILESKSWVHEHQTPSFSNHYFHEACHMIVVWIRPQLSGGISFYLCNTQFSIQSIHHMHSYICSRCYQMVSFGYSRLHFH</sequence>
<name>A0A8D8VAH4_9HEMI</name>
<dbReference type="EMBL" id="HBUF01361185">
    <property type="protein sequence ID" value="CAG6720833.1"/>
    <property type="molecule type" value="Transcribed_RNA"/>
</dbReference>
<evidence type="ECO:0000313" key="1">
    <source>
        <dbReference type="EMBL" id="CAG6720833.1"/>
    </source>
</evidence>
<accession>A0A8D8VAH4</accession>
<reference evidence="1" key="1">
    <citation type="submission" date="2021-05" db="EMBL/GenBank/DDBJ databases">
        <authorList>
            <person name="Alioto T."/>
            <person name="Alioto T."/>
            <person name="Gomez Garrido J."/>
        </authorList>
    </citation>
    <scope>NUCLEOTIDE SEQUENCE</scope>
</reference>
<proteinExistence type="predicted"/>
<dbReference type="EMBL" id="HBUF01146198">
    <property type="protein sequence ID" value="CAG6647273.1"/>
    <property type="molecule type" value="Transcribed_RNA"/>
</dbReference>
<dbReference type="EMBL" id="HBUF01361184">
    <property type="protein sequence ID" value="CAG6720832.1"/>
    <property type="molecule type" value="Transcribed_RNA"/>
</dbReference>